<proteinExistence type="predicted"/>
<comment type="caution">
    <text evidence="2">The sequence shown here is derived from an EMBL/GenBank/DDBJ whole genome shotgun (WGS) entry which is preliminary data.</text>
</comment>
<dbReference type="EMBL" id="JAVRRA010025266">
    <property type="protein sequence ID" value="KAK5120042.1"/>
    <property type="molecule type" value="Genomic_DNA"/>
</dbReference>
<dbReference type="Gene3D" id="1.20.120.1020">
    <property type="entry name" value="Prion-inhibition and propagation, HeLo domain"/>
    <property type="match status" value="1"/>
</dbReference>
<feature type="domain" description="Prion-inhibition and propagation HeLo" evidence="1">
    <location>
        <begin position="1"/>
        <end position="114"/>
    </location>
</feature>
<accession>A0ABR0KRM1</accession>
<evidence type="ECO:0000313" key="3">
    <source>
        <dbReference type="Proteomes" id="UP001357485"/>
    </source>
</evidence>
<keyword evidence="3" id="KW-1185">Reference proteome</keyword>
<name>A0ABR0KRM1_9PEZI</name>
<gene>
    <name evidence="2" type="ORF">LTR16_004669</name>
</gene>
<dbReference type="Proteomes" id="UP001357485">
    <property type="component" value="Unassembled WGS sequence"/>
</dbReference>
<dbReference type="Pfam" id="PF14479">
    <property type="entry name" value="HeLo"/>
    <property type="match status" value="1"/>
</dbReference>
<sequence length="115" mass="12554">YQKAQLKLNVLQLRLSRWGGSIQIADNPGPAQSYTRPAISEGEARIARQLLGEIQLAFGDAEKYTQQYKTKKPNPSSTMSEVCGSGGDEDLVMLAAKTRELAMRGQKSAGILQKT</sequence>
<dbReference type="InterPro" id="IPR029498">
    <property type="entry name" value="HeLo_dom"/>
</dbReference>
<dbReference type="InterPro" id="IPR038305">
    <property type="entry name" value="HeLo_sf"/>
</dbReference>
<protein>
    <recommendedName>
        <fullName evidence="1">Prion-inhibition and propagation HeLo domain-containing protein</fullName>
    </recommendedName>
</protein>
<reference evidence="2 3" key="1">
    <citation type="submission" date="2023-08" db="EMBL/GenBank/DDBJ databases">
        <title>Black Yeasts Isolated from many extreme environments.</title>
        <authorList>
            <person name="Coleine C."/>
            <person name="Stajich J.E."/>
            <person name="Selbmann L."/>
        </authorList>
    </citation>
    <scope>NUCLEOTIDE SEQUENCE [LARGE SCALE GENOMIC DNA]</scope>
    <source>
        <strain evidence="2 3">CCFEE 536</strain>
    </source>
</reference>
<evidence type="ECO:0000259" key="1">
    <source>
        <dbReference type="Pfam" id="PF14479"/>
    </source>
</evidence>
<organism evidence="2 3">
    <name type="scientific">Cryomyces antarcticus</name>
    <dbReference type="NCBI Taxonomy" id="329879"/>
    <lineage>
        <taxon>Eukaryota</taxon>
        <taxon>Fungi</taxon>
        <taxon>Dikarya</taxon>
        <taxon>Ascomycota</taxon>
        <taxon>Pezizomycotina</taxon>
        <taxon>Dothideomycetes</taxon>
        <taxon>Dothideomycetes incertae sedis</taxon>
        <taxon>Cryomyces</taxon>
    </lineage>
</organism>
<feature type="non-terminal residue" evidence="2">
    <location>
        <position position="115"/>
    </location>
</feature>
<feature type="non-terminal residue" evidence="2">
    <location>
        <position position="1"/>
    </location>
</feature>
<evidence type="ECO:0000313" key="2">
    <source>
        <dbReference type="EMBL" id="KAK5120042.1"/>
    </source>
</evidence>